<gene>
    <name evidence="1" type="ORF">G2W53_032429</name>
</gene>
<dbReference type="AlphaFoldDB" id="A0A834SXK0"/>
<organism evidence="1 2">
    <name type="scientific">Senna tora</name>
    <dbReference type="NCBI Taxonomy" id="362788"/>
    <lineage>
        <taxon>Eukaryota</taxon>
        <taxon>Viridiplantae</taxon>
        <taxon>Streptophyta</taxon>
        <taxon>Embryophyta</taxon>
        <taxon>Tracheophyta</taxon>
        <taxon>Spermatophyta</taxon>
        <taxon>Magnoliopsida</taxon>
        <taxon>eudicotyledons</taxon>
        <taxon>Gunneridae</taxon>
        <taxon>Pentapetalae</taxon>
        <taxon>rosids</taxon>
        <taxon>fabids</taxon>
        <taxon>Fabales</taxon>
        <taxon>Fabaceae</taxon>
        <taxon>Caesalpinioideae</taxon>
        <taxon>Cassia clade</taxon>
        <taxon>Senna</taxon>
    </lineage>
</organism>
<accession>A0A834SXK0</accession>
<protein>
    <submittedName>
        <fullName evidence="1">Uncharacterized protein</fullName>
    </submittedName>
</protein>
<dbReference type="Proteomes" id="UP000634136">
    <property type="component" value="Unassembled WGS sequence"/>
</dbReference>
<evidence type="ECO:0000313" key="2">
    <source>
        <dbReference type="Proteomes" id="UP000634136"/>
    </source>
</evidence>
<dbReference type="EMBL" id="JAAIUW010000010">
    <property type="protein sequence ID" value="KAF7811453.1"/>
    <property type="molecule type" value="Genomic_DNA"/>
</dbReference>
<sequence length="118" mass="13211">MTLKADAALLYVHVDEFADIEDISVCGKRARLQGCLTPYKKCRFHLHSASFLFSCKRPACASSYDTMSLLHPRKKAHSQAFLELQEKVQVSLDQLTDEIIAEIKGELEASPGRPPHVI</sequence>
<evidence type="ECO:0000313" key="1">
    <source>
        <dbReference type="EMBL" id="KAF7811453.1"/>
    </source>
</evidence>
<name>A0A834SXK0_9FABA</name>
<keyword evidence="2" id="KW-1185">Reference proteome</keyword>
<reference evidence="1" key="1">
    <citation type="submission" date="2020-09" db="EMBL/GenBank/DDBJ databases">
        <title>Genome-Enabled Discovery of Anthraquinone Biosynthesis in Senna tora.</title>
        <authorList>
            <person name="Kang S.-H."/>
            <person name="Pandey R.P."/>
            <person name="Lee C.-M."/>
            <person name="Sim J.-S."/>
            <person name="Jeong J.-T."/>
            <person name="Choi B.-S."/>
            <person name="Jung M."/>
            <person name="Ginzburg D."/>
            <person name="Zhao K."/>
            <person name="Won S.Y."/>
            <person name="Oh T.-J."/>
            <person name="Yu Y."/>
            <person name="Kim N.-H."/>
            <person name="Lee O.R."/>
            <person name="Lee T.-H."/>
            <person name="Bashyal P."/>
            <person name="Kim T.-S."/>
            <person name="Lee W.-H."/>
            <person name="Kawkins C."/>
            <person name="Kim C.-K."/>
            <person name="Kim J.S."/>
            <person name="Ahn B.O."/>
            <person name="Rhee S.Y."/>
            <person name="Sohng J.K."/>
        </authorList>
    </citation>
    <scope>NUCLEOTIDE SEQUENCE</scope>
    <source>
        <tissue evidence="1">Leaf</tissue>
    </source>
</reference>
<comment type="caution">
    <text evidence="1">The sequence shown here is derived from an EMBL/GenBank/DDBJ whole genome shotgun (WGS) entry which is preliminary data.</text>
</comment>
<proteinExistence type="predicted"/>